<name>A0A8S0Q6E0_OLEEU</name>
<dbReference type="Gramene" id="OE9A021290T1">
    <property type="protein sequence ID" value="OE9A021290C1"/>
    <property type="gene ID" value="OE9A021290"/>
</dbReference>
<feature type="signal peptide" evidence="2">
    <location>
        <begin position="1"/>
        <end position="22"/>
    </location>
</feature>
<sequence>MATNYLVLGWLGVGGGWWCIGGVGDCRTSHGLLCSYGWELGLVWCGGQAVGEVVVPVDMDDNLNLAFNLQAIYGPNVDPIQPQSRQPSNSTRVGEDERPEIDLLEFFGWTSPEGEVSGDILGKKCVRTTRNPVETMARCQVSKCEIDISELKGVPM</sequence>
<keyword evidence="2" id="KW-0732">Signal</keyword>
<evidence type="ECO:0000256" key="2">
    <source>
        <dbReference type="SAM" id="SignalP"/>
    </source>
</evidence>
<dbReference type="Proteomes" id="UP000594638">
    <property type="component" value="Unassembled WGS sequence"/>
</dbReference>
<dbReference type="EMBL" id="CACTIH010001806">
    <property type="protein sequence ID" value="CAA2962892.1"/>
    <property type="molecule type" value="Genomic_DNA"/>
</dbReference>
<evidence type="ECO:0000256" key="1">
    <source>
        <dbReference type="SAM" id="MobiDB-lite"/>
    </source>
</evidence>
<evidence type="ECO:0000313" key="3">
    <source>
        <dbReference type="EMBL" id="CAA2962892.1"/>
    </source>
</evidence>
<keyword evidence="4" id="KW-1185">Reference proteome</keyword>
<gene>
    <name evidence="3" type="ORF">OLEA9_A021290</name>
</gene>
<organism evidence="3 4">
    <name type="scientific">Olea europaea subsp. europaea</name>
    <dbReference type="NCBI Taxonomy" id="158383"/>
    <lineage>
        <taxon>Eukaryota</taxon>
        <taxon>Viridiplantae</taxon>
        <taxon>Streptophyta</taxon>
        <taxon>Embryophyta</taxon>
        <taxon>Tracheophyta</taxon>
        <taxon>Spermatophyta</taxon>
        <taxon>Magnoliopsida</taxon>
        <taxon>eudicotyledons</taxon>
        <taxon>Gunneridae</taxon>
        <taxon>Pentapetalae</taxon>
        <taxon>asterids</taxon>
        <taxon>lamiids</taxon>
        <taxon>Lamiales</taxon>
        <taxon>Oleaceae</taxon>
        <taxon>Oleeae</taxon>
        <taxon>Olea</taxon>
    </lineage>
</organism>
<proteinExistence type="predicted"/>
<comment type="caution">
    <text evidence="3">The sequence shown here is derived from an EMBL/GenBank/DDBJ whole genome shotgun (WGS) entry which is preliminary data.</text>
</comment>
<accession>A0A8S0Q6E0</accession>
<protein>
    <submittedName>
        <fullName evidence="3">Uncharacterized protein</fullName>
    </submittedName>
</protein>
<feature type="compositionally biased region" description="Polar residues" evidence="1">
    <location>
        <begin position="81"/>
        <end position="92"/>
    </location>
</feature>
<dbReference type="AlphaFoldDB" id="A0A8S0Q6E0"/>
<evidence type="ECO:0000313" key="4">
    <source>
        <dbReference type="Proteomes" id="UP000594638"/>
    </source>
</evidence>
<feature type="region of interest" description="Disordered" evidence="1">
    <location>
        <begin position="78"/>
        <end position="97"/>
    </location>
</feature>
<feature type="chain" id="PRO_5035821373" evidence="2">
    <location>
        <begin position="23"/>
        <end position="156"/>
    </location>
</feature>
<reference evidence="3 4" key="1">
    <citation type="submission" date="2019-12" db="EMBL/GenBank/DDBJ databases">
        <authorList>
            <person name="Alioto T."/>
            <person name="Alioto T."/>
            <person name="Gomez Garrido J."/>
        </authorList>
    </citation>
    <scope>NUCLEOTIDE SEQUENCE [LARGE SCALE GENOMIC DNA]</scope>
</reference>